<feature type="compositionally biased region" description="Basic and acidic residues" evidence="1">
    <location>
        <begin position="1260"/>
        <end position="1297"/>
    </location>
</feature>
<dbReference type="InterPro" id="IPR042756">
    <property type="entry name" value="Sel-1L3"/>
</dbReference>
<dbReference type="PANTHER" id="PTHR44444:SF6">
    <property type="entry name" value="LAMININ G DOMAIN-CONTAINING PROTEIN"/>
    <property type="match status" value="1"/>
</dbReference>
<sequence length="1320" mass="152611">FTCKNCTVTKTVMSTSTATIFMVILMMSATVKSNEQKNEDPQDRTNEQIEQEFLPISNVATQQQDGSKKDIQEGTDSVSYFNVAQQQDGSKEEIQEITDSVSYANVEQQQEETEDKMTEMTNPNSYFNVAQHQEDRKDEVQEMADFVSYVNVGQHQEDKKDEVQVMADFVSYDNEAQQQDKQTEKVQEINDSVSIVIEQSQEGPNEESMIESVYNFIRVTNSPEILTQGSKVMVEYYCEENSVVVVDLTVMMIGAETYFTVFSKAWNCYGQGQEGKPKVKSVQLKLPDSLVYRPDYFLKADNVWLVNSCKLRAWLVDEIVWRKEGGEDVYASSKSRDIHKVTVLPPYSRPYREPACTVWIWPYVQKLHTFSDFKTCAAEEEYVTLLNYPAVFNGYTYGIIKELSPFKDPALERERIQRRHFPQFTIEMWVYILEYCPFYHLMPASACGLFVHMNNLGSFLNPAIFINKDGNVQVDMMGSNGFIGMRSTDVVPKNKWARILFTFNERQWILHVNHGPDLKDGFWTTHTYDENLYMDDTEWYMSIGGIDWTLGSFVGYMGRVVYHRRKALVPNQLSLPDQSHPMFELHLARRHEKCDNFLSWMDAAVTVFQKFRRYIIQQQEDICSNEPLLFFMRYLSSSSDVTTCPPMNPHNFQQYRQMSRVLRKAVIVQSLSNNFLNGSLEAYSRNFQNDSQAALLHEISVELLETAKLIVSKNGLKDSRRIVHLLKQAACLGNDDAMFTLAVMLNNGVGCTPDEIQSLAFFMLGTLNRHTLSTMALGHRHIMGIDGAHVDKEVAYLYYKQVADITRTQKETHQETGIATETIRLIDEASIEAQTSEVGDLFLWLKNQAEKGVASAQSQLGAMLYHGAQGIKRNLQTAINVFRDGAEMGNVDAMFSYGIMQYRGMGAKANKTEGKRMLMKAAELNNPNAVSALGWVALVIDKNYTQAYEMFLLAKQLGHMDSGYYLGYMHHFGMVPNNTFDMDKAMEEYLWSAKREQVDAGNMYAFLQSRGTPSYRRDITNAVQWARFIAEKNSHLAIPFRDALNSFRIGNHDLALYLYLMLADTGLEVASFNLAYLCEQNKNDVKLFMSKECEWRHYNLSTQREPHFVDAYSFIKMGDYYWYGCLGQRNLHEAARHYSQAALKGNPQALFNLAYMVEEGAEISPVIWWTLHFTPDIYTNKVALLLELYSRCRESRQNEAFVPCCLAWFRVWCLDFSDQYNIQMKITSFLGIFFAAVTTSYLLYSHYRQRRVDRDDEEKRLAMKDEEERGKRKEEDEIRREEEGERRREEEEGIGIREEEDEEEREVRDDEEEREETQDM</sequence>
<dbReference type="InterPro" id="IPR006597">
    <property type="entry name" value="Sel1-like"/>
</dbReference>
<dbReference type="PANTHER" id="PTHR44444">
    <property type="entry name" value="PROTEIN SEL-1 HOMOLOG 3"/>
    <property type="match status" value="1"/>
</dbReference>
<dbReference type="SUPFAM" id="SSF49899">
    <property type="entry name" value="Concanavalin A-like lectins/glucanases"/>
    <property type="match status" value="1"/>
</dbReference>
<dbReference type="SMART" id="SM00671">
    <property type="entry name" value="SEL1"/>
    <property type="match status" value="7"/>
</dbReference>
<dbReference type="SUPFAM" id="SSF81901">
    <property type="entry name" value="HCP-like"/>
    <property type="match status" value="3"/>
</dbReference>
<feature type="non-terminal residue" evidence="3">
    <location>
        <position position="1"/>
    </location>
</feature>
<evidence type="ECO:0000256" key="1">
    <source>
        <dbReference type="SAM" id="MobiDB-lite"/>
    </source>
</evidence>
<evidence type="ECO:0000256" key="2">
    <source>
        <dbReference type="SAM" id="Phobius"/>
    </source>
</evidence>
<feature type="transmembrane region" description="Helical" evidence="2">
    <location>
        <begin position="1226"/>
        <end position="1244"/>
    </location>
</feature>
<name>A0A0B6ZEA8_9EUPU</name>
<proteinExistence type="predicted"/>
<keyword evidence="2" id="KW-0812">Transmembrane</keyword>
<organism evidence="3">
    <name type="scientific">Arion vulgaris</name>
    <dbReference type="NCBI Taxonomy" id="1028688"/>
    <lineage>
        <taxon>Eukaryota</taxon>
        <taxon>Metazoa</taxon>
        <taxon>Spiralia</taxon>
        <taxon>Lophotrochozoa</taxon>
        <taxon>Mollusca</taxon>
        <taxon>Gastropoda</taxon>
        <taxon>Heterobranchia</taxon>
        <taxon>Euthyneura</taxon>
        <taxon>Panpulmonata</taxon>
        <taxon>Eupulmonata</taxon>
        <taxon>Stylommatophora</taxon>
        <taxon>Helicina</taxon>
        <taxon>Arionoidea</taxon>
        <taxon>Arionidae</taxon>
        <taxon>Arion</taxon>
    </lineage>
</organism>
<evidence type="ECO:0000313" key="3">
    <source>
        <dbReference type="EMBL" id="CEK66873.1"/>
    </source>
</evidence>
<accession>A0A0B6ZEA8</accession>
<dbReference type="InterPro" id="IPR013320">
    <property type="entry name" value="ConA-like_dom_sf"/>
</dbReference>
<dbReference type="Pfam" id="PF08238">
    <property type="entry name" value="Sel1"/>
    <property type="match status" value="8"/>
</dbReference>
<feature type="compositionally biased region" description="Acidic residues" evidence="1">
    <location>
        <begin position="1298"/>
        <end position="1320"/>
    </location>
</feature>
<keyword evidence="2" id="KW-1133">Transmembrane helix</keyword>
<feature type="transmembrane region" description="Helical" evidence="2">
    <location>
        <begin position="12"/>
        <end position="31"/>
    </location>
</feature>
<keyword evidence="2" id="KW-0472">Membrane</keyword>
<dbReference type="InterPro" id="IPR011990">
    <property type="entry name" value="TPR-like_helical_dom_sf"/>
</dbReference>
<protein>
    <submittedName>
        <fullName evidence="3">Uncharacterized protein</fullName>
    </submittedName>
</protein>
<dbReference type="EMBL" id="HACG01020008">
    <property type="protein sequence ID" value="CEK66873.1"/>
    <property type="molecule type" value="Transcribed_RNA"/>
</dbReference>
<dbReference type="Gene3D" id="1.25.40.10">
    <property type="entry name" value="Tetratricopeptide repeat domain"/>
    <property type="match status" value="3"/>
</dbReference>
<gene>
    <name evidence="3" type="primary">ORF60489</name>
</gene>
<reference evidence="3" key="1">
    <citation type="submission" date="2014-12" db="EMBL/GenBank/DDBJ databases">
        <title>Insight into the proteome of Arion vulgaris.</title>
        <authorList>
            <person name="Aradska J."/>
            <person name="Bulat T."/>
            <person name="Smidak R."/>
            <person name="Sarate P."/>
            <person name="Gangsoo J."/>
            <person name="Sialana F."/>
            <person name="Bilban M."/>
            <person name="Lubec G."/>
        </authorList>
    </citation>
    <scope>NUCLEOTIDE SEQUENCE</scope>
    <source>
        <tissue evidence="3">Skin</tissue>
    </source>
</reference>
<feature type="region of interest" description="Disordered" evidence="1">
    <location>
        <begin position="1260"/>
        <end position="1320"/>
    </location>
</feature>